<evidence type="ECO:0000313" key="7">
    <source>
        <dbReference type="Proteomes" id="UP000076442"/>
    </source>
</evidence>
<evidence type="ECO:0000313" key="4">
    <source>
        <dbReference type="EMBL" id="MBO3794404.1"/>
    </source>
</evidence>
<reference evidence="4" key="3">
    <citation type="submission" date="2021-03" db="EMBL/GenBank/DDBJ databases">
        <title>Isolation of Bacillus subtilis from fermented food sample.</title>
        <authorList>
            <person name="Lakshmanan V."/>
            <person name="Athira K."/>
            <person name="Rajagopal K."/>
        </authorList>
    </citation>
    <scope>NUCLEOTIDE SEQUENCE</scope>
    <source>
        <strain evidence="4">S1</strain>
    </source>
</reference>
<dbReference type="Proteomes" id="UP001214898">
    <property type="component" value="Chromosome"/>
</dbReference>
<reference evidence="3 7" key="2">
    <citation type="submission" date="2015-09" db="EMBL/GenBank/DDBJ databases">
        <title>Spore heat resistance.</title>
        <authorList>
            <person name="Boekhorst J."/>
            <person name="Berendsen E.M."/>
            <person name="Wells-Bennik M.H."/>
            <person name="Kuipers O.P."/>
        </authorList>
    </citation>
    <scope>NUCLEOTIDE SEQUENCE [LARGE SCALE GENOMIC DNA]</scope>
    <source>
        <strain evidence="3 7">B4122</strain>
    </source>
</reference>
<evidence type="ECO:0000313" key="2">
    <source>
        <dbReference type="EMBL" id="KIU11412.1"/>
    </source>
</evidence>
<keyword evidence="1" id="KW-0812">Transmembrane</keyword>
<reference evidence="2 6" key="1">
    <citation type="submission" date="2014-12" db="EMBL/GenBank/DDBJ databases">
        <title>Comparative genome analysis of Bacillus coagulans HM-08, Clostridium butyricum HM-68, Bacillus subtilis HM-66 and Bacillus licheniformis BL-09.</title>
        <authorList>
            <person name="Zhang H."/>
        </authorList>
    </citation>
    <scope>NUCLEOTIDE SEQUENCE [LARGE SCALE GENOMIC DNA]</scope>
    <source>
        <strain evidence="2 6">HM-66</strain>
    </source>
</reference>
<dbReference type="Proteomes" id="UP000076442">
    <property type="component" value="Unassembled WGS sequence"/>
</dbReference>
<dbReference type="InterPro" id="IPR020076">
    <property type="entry name" value="DUF2768"/>
</dbReference>
<keyword evidence="1" id="KW-1133">Transmembrane helix</keyword>
<feature type="transmembrane region" description="Helical" evidence="1">
    <location>
        <begin position="39"/>
        <end position="61"/>
    </location>
</feature>
<dbReference type="EMBL" id="CP120576">
    <property type="protein sequence ID" value="WEY83328.1"/>
    <property type="molecule type" value="Genomic_DNA"/>
</dbReference>
<evidence type="ECO:0000313" key="6">
    <source>
        <dbReference type="Proteomes" id="UP000032247"/>
    </source>
</evidence>
<evidence type="ECO:0000313" key="3">
    <source>
        <dbReference type="EMBL" id="KZD91514.1"/>
    </source>
</evidence>
<dbReference type="Proteomes" id="UP000665181">
    <property type="component" value="Unassembled WGS sequence"/>
</dbReference>
<keyword evidence="1" id="KW-0472">Membrane</keyword>
<feature type="transmembrane region" description="Helical" evidence="1">
    <location>
        <begin position="6"/>
        <end position="27"/>
    </location>
</feature>
<dbReference type="STRING" id="483913.AN935_11115"/>
<sequence>MNLALMKMWFALGSMGLMFLAVASIYLSRFKCQNRFLKIAISSFAYMCMLISGIIVFVVVFSGPVNE</sequence>
<name>A0A063XDX6_BACIU</name>
<evidence type="ECO:0000256" key="1">
    <source>
        <dbReference type="SAM" id="Phobius"/>
    </source>
</evidence>
<evidence type="ECO:0000313" key="5">
    <source>
        <dbReference type="EMBL" id="WEY83328.1"/>
    </source>
</evidence>
<dbReference type="Pfam" id="PF10966">
    <property type="entry name" value="DUF2768"/>
    <property type="match status" value="1"/>
</dbReference>
<proteinExistence type="predicted"/>
<accession>A0A063XDX6</accession>
<dbReference type="EMBL" id="JXBC01000003">
    <property type="protein sequence ID" value="KIU11412.1"/>
    <property type="molecule type" value="Genomic_DNA"/>
</dbReference>
<dbReference type="EMBL" id="LJZV01000012">
    <property type="protein sequence ID" value="KZD91514.1"/>
    <property type="molecule type" value="Genomic_DNA"/>
</dbReference>
<organism evidence="2 6">
    <name type="scientific">Bacillus subtilis</name>
    <dbReference type="NCBI Taxonomy" id="1423"/>
    <lineage>
        <taxon>Bacteria</taxon>
        <taxon>Bacillati</taxon>
        <taxon>Bacillota</taxon>
        <taxon>Bacilli</taxon>
        <taxon>Bacillales</taxon>
        <taxon>Bacillaceae</taxon>
        <taxon>Bacillus</taxon>
    </lineage>
</organism>
<dbReference type="AlphaFoldDB" id="A0A063XDX6"/>
<protein>
    <submittedName>
        <fullName evidence="4">DUF2768 domain-containing protein</fullName>
    </submittedName>
</protein>
<dbReference type="EMBL" id="JAGFPW010000006">
    <property type="protein sequence ID" value="MBO3794404.1"/>
    <property type="molecule type" value="Genomic_DNA"/>
</dbReference>
<dbReference type="Proteomes" id="UP000032247">
    <property type="component" value="Unassembled WGS sequence"/>
</dbReference>
<reference evidence="5" key="4">
    <citation type="submission" date="2023-03" db="EMBL/GenBank/DDBJ databases">
        <title>Complete genome sequences of 52 Bacillus and Priestia strains isolated from West-African fermentations and 26 reference strains from the DSMZ collection.</title>
        <authorList>
            <person name="Wiedenbein E.S."/>
            <person name="Canoy T.S."/>
            <person name="Hui Y."/>
            <person name="Parkouda C."/>
            <person name="Dawende C."/>
            <person name="Ametefe E."/>
            <person name="Jespersen L."/>
            <person name="Nielsen D.S."/>
        </authorList>
    </citation>
    <scope>NUCLEOTIDE SEQUENCE</scope>
    <source>
        <strain evidence="5">PRO56</strain>
    </source>
</reference>
<dbReference type="OMA" id="KMWIAIT"/>
<dbReference type="PATRIC" id="fig|1423.134.peg.288"/>
<gene>
    <name evidence="5" type="primary">yphE</name>
    <name evidence="3" type="ORF">B4122_2156</name>
    <name evidence="4" type="ORF">J5227_08780</name>
    <name evidence="5" type="ORF">P5633_12895</name>
    <name evidence="2" type="ORF">SC09_Contig24orf00388</name>
</gene>
<dbReference type="RefSeq" id="WP_004399143.1">
    <property type="nucleotide sequence ID" value="NZ_AP024621.1"/>
</dbReference>